<dbReference type="Gene3D" id="1.25.40.10">
    <property type="entry name" value="Tetratricopeptide repeat domain"/>
    <property type="match status" value="1"/>
</dbReference>
<dbReference type="SUPFAM" id="SSF48452">
    <property type="entry name" value="TPR-like"/>
    <property type="match status" value="1"/>
</dbReference>
<organism evidence="11 12">
    <name type="scientific">Volvox africanus</name>
    <dbReference type="NCBI Taxonomy" id="51714"/>
    <lineage>
        <taxon>Eukaryota</taxon>
        <taxon>Viridiplantae</taxon>
        <taxon>Chlorophyta</taxon>
        <taxon>core chlorophytes</taxon>
        <taxon>Chlorophyceae</taxon>
        <taxon>CS clade</taxon>
        <taxon>Chlamydomonadales</taxon>
        <taxon>Volvocaceae</taxon>
        <taxon>Volvox</taxon>
    </lineage>
</organism>
<reference evidence="11 12" key="1">
    <citation type="journal article" date="2023" name="IScience">
        <title>Expanded male sex-determining region conserved during the evolution of homothallism in the green alga Volvox.</title>
        <authorList>
            <person name="Yamamoto K."/>
            <person name="Matsuzaki R."/>
            <person name="Mahakham W."/>
            <person name="Heman W."/>
            <person name="Sekimoto H."/>
            <person name="Kawachi M."/>
            <person name="Minakuchi Y."/>
            <person name="Toyoda A."/>
            <person name="Nozaki H."/>
        </authorList>
    </citation>
    <scope>NUCLEOTIDE SEQUENCE [LARGE SCALE GENOMIC DNA]</scope>
    <source>
        <strain evidence="11 12">NIES-4468</strain>
    </source>
</reference>
<dbReference type="InterPro" id="IPR011990">
    <property type="entry name" value="TPR-like_helical_dom_sf"/>
</dbReference>
<feature type="compositionally biased region" description="Basic residues" evidence="9">
    <location>
        <begin position="652"/>
        <end position="664"/>
    </location>
</feature>
<evidence type="ECO:0000256" key="1">
    <source>
        <dbReference type="ARBA" id="ARBA00004240"/>
    </source>
</evidence>
<evidence type="ECO:0000256" key="2">
    <source>
        <dbReference type="ARBA" id="ARBA00004496"/>
    </source>
</evidence>
<evidence type="ECO:0000256" key="5">
    <source>
        <dbReference type="ARBA" id="ARBA00022490"/>
    </source>
</evidence>
<evidence type="ECO:0000256" key="6">
    <source>
        <dbReference type="ARBA" id="ARBA00022824"/>
    </source>
</evidence>
<evidence type="ECO:0000256" key="8">
    <source>
        <dbReference type="ARBA" id="ARBA00023274"/>
    </source>
</evidence>
<feature type="compositionally biased region" description="Basic and acidic residues" evidence="9">
    <location>
        <begin position="716"/>
        <end position="725"/>
    </location>
</feature>
<dbReference type="Proteomes" id="UP001165090">
    <property type="component" value="Unassembled WGS sequence"/>
</dbReference>
<proteinExistence type="inferred from homology"/>
<dbReference type="PANTHER" id="PTHR14094">
    <property type="entry name" value="SIGNAL RECOGNITION PARTICLE 72"/>
    <property type="match status" value="1"/>
</dbReference>
<evidence type="ECO:0000256" key="7">
    <source>
        <dbReference type="ARBA" id="ARBA00023135"/>
    </source>
</evidence>
<dbReference type="Pfam" id="PF08492">
    <property type="entry name" value="SRP72"/>
    <property type="match status" value="1"/>
</dbReference>
<evidence type="ECO:0000256" key="9">
    <source>
        <dbReference type="SAM" id="MobiDB-lite"/>
    </source>
</evidence>
<dbReference type="InterPro" id="IPR026270">
    <property type="entry name" value="SRP72"/>
</dbReference>
<comment type="similarity">
    <text evidence="3">Belongs to the SRP72 family.</text>
</comment>
<sequence>MASEATPLEQAFYKLNTCIKNQQHKKALKACDEVLALAPGDEDALRCKVVAHMHLSEFDQAISLMRKPALASQPLGFEKAYCLYRLGQIEEALTVAASALSDPELDAAGASRLLQLQAQLEYRRGRTRDCIHTYDKLFQQYKADSLELKTNVLAAYVAAGLSSELPDLMAALKVRARDSFEVAFNRACGQVAGGQLAAAEGDLRMAIKQGRETLFEEDLGEEEVEDELSPLACQLAYVLGRLGRPAEAGELYDKLIRCSQPIRDEAARAIANNNAIADAPQRLEPGPQNRKYVSSATRKLEGLVERPGAAQGVAGPGADEGGGGGTVGTLAGLLARHTPAGSLPRFAGDLESRLGADQKMQLLLNLGLLYLVGGRPEAAKELVGMLSAAPGGTAEPAVALLAAAVALSQGKTVDADRTLEAFCALCGSGASGAPPASAALAPTLMRAQTALQAGNLAAAQGFLAGLRDERLAAQGALVATRVSLYEQMSDTAGAESLLDAAVAHWRARGAEEGAASALAWCLSCTVGLKLRLGKLEEAKQAFNQLQSYGVSSTAAGAATLARLARACALADPSAALGLVASLAPPPAGGALAHLDLDALEEGAVRAPGGAGGRAAGGGGRSGLDLSAGDMAAAARAAGKRGGEAMDVDQQPKSKKSRKKRKPRYPKGYNPELPNGGLPAPDPERWLPKWERSEFKKKRDRRRREKDAIKGSQGAGKVDESLDRTKVTVAPPAAPDPKAQPAKPNLPPKKGKGKK</sequence>
<comment type="caution">
    <text evidence="11">The sequence shown here is derived from an EMBL/GenBank/DDBJ whole genome shotgun (WGS) entry which is preliminary data.</text>
</comment>
<feature type="domain" description="Signal recognition particle SRP72 subunit RNA-binding" evidence="10">
    <location>
        <begin position="644"/>
        <end position="696"/>
    </location>
</feature>
<evidence type="ECO:0000313" key="11">
    <source>
        <dbReference type="EMBL" id="GLI69046.1"/>
    </source>
</evidence>
<protein>
    <recommendedName>
        <fullName evidence="4">Signal recognition particle subunit SRP72</fullName>
    </recommendedName>
</protein>
<dbReference type="EMBL" id="BSDZ01000080">
    <property type="protein sequence ID" value="GLI69046.1"/>
    <property type="molecule type" value="Genomic_DNA"/>
</dbReference>
<gene>
    <name evidence="11" type="ORF">VaNZ11_013588</name>
</gene>
<evidence type="ECO:0000259" key="10">
    <source>
        <dbReference type="Pfam" id="PF08492"/>
    </source>
</evidence>
<name>A0ABQ5SGJ0_9CHLO</name>
<keyword evidence="12" id="KW-1185">Reference proteome</keyword>
<accession>A0ABQ5SGJ0</accession>
<feature type="compositionally biased region" description="Basic residues" evidence="9">
    <location>
        <begin position="694"/>
        <end position="703"/>
    </location>
</feature>
<evidence type="ECO:0000313" key="12">
    <source>
        <dbReference type="Proteomes" id="UP001165090"/>
    </source>
</evidence>
<keyword evidence="7" id="KW-0733">Signal recognition particle</keyword>
<keyword evidence="6" id="KW-0256">Endoplasmic reticulum</keyword>
<keyword evidence="8" id="KW-0687">Ribonucleoprotein</keyword>
<dbReference type="InterPro" id="IPR013699">
    <property type="entry name" value="Signal_recog_part_SRP72_RNA-bd"/>
</dbReference>
<comment type="subcellular location">
    <subcellularLocation>
        <location evidence="2">Cytoplasm</location>
    </subcellularLocation>
    <subcellularLocation>
        <location evidence="1">Endoplasmic reticulum</location>
    </subcellularLocation>
</comment>
<evidence type="ECO:0000256" key="3">
    <source>
        <dbReference type="ARBA" id="ARBA00007676"/>
    </source>
</evidence>
<evidence type="ECO:0000256" key="4">
    <source>
        <dbReference type="ARBA" id="ARBA00018350"/>
    </source>
</evidence>
<keyword evidence="5" id="KW-0963">Cytoplasm</keyword>
<feature type="compositionally biased region" description="Basic and acidic residues" evidence="9">
    <location>
        <begin position="681"/>
        <end position="693"/>
    </location>
</feature>
<dbReference type="PANTHER" id="PTHR14094:SF9">
    <property type="entry name" value="SIGNAL RECOGNITION PARTICLE SUBUNIT SRP72"/>
    <property type="match status" value="1"/>
</dbReference>
<feature type="region of interest" description="Disordered" evidence="9">
    <location>
        <begin position="634"/>
        <end position="754"/>
    </location>
</feature>